<feature type="transmembrane region" description="Helical" evidence="1">
    <location>
        <begin position="296"/>
        <end position="314"/>
    </location>
</feature>
<evidence type="ECO:0000313" key="3">
    <source>
        <dbReference type="Proteomes" id="UP000799324"/>
    </source>
</evidence>
<feature type="transmembrane region" description="Helical" evidence="1">
    <location>
        <begin position="189"/>
        <end position="209"/>
    </location>
</feature>
<organism evidence="2 3">
    <name type="scientific">Lophiostoma macrostomum CBS 122681</name>
    <dbReference type="NCBI Taxonomy" id="1314788"/>
    <lineage>
        <taxon>Eukaryota</taxon>
        <taxon>Fungi</taxon>
        <taxon>Dikarya</taxon>
        <taxon>Ascomycota</taxon>
        <taxon>Pezizomycotina</taxon>
        <taxon>Dothideomycetes</taxon>
        <taxon>Pleosporomycetidae</taxon>
        <taxon>Pleosporales</taxon>
        <taxon>Lophiostomataceae</taxon>
        <taxon>Lophiostoma</taxon>
    </lineage>
</organism>
<dbReference type="EMBL" id="MU004385">
    <property type="protein sequence ID" value="KAF2653178.1"/>
    <property type="molecule type" value="Genomic_DNA"/>
</dbReference>
<proteinExistence type="predicted"/>
<reference evidence="2" key="1">
    <citation type="journal article" date="2020" name="Stud. Mycol.">
        <title>101 Dothideomycetes genomes: a test case for predicting lifestyles and emergence of pathogens.</title>
        <authorList>
            <person name="Haridas S."/>
            <person name="Albert R."/>
            <person name="Binder M."/>
            <person name="Bloem J."/>
            <person name="Labutti K."/>
            <person name="Salamov A."/>
            <person name="Andreopoulos B."/>
            <person name="Baker S."/>
            <person name="Barry K."/>
            <person name="Bills G."/>
            <person name="Bluhm B."/>
            <person name="Cannon C."/>
            <person name="Castanera R."/>
            <person name="Culley D."/>
            <person name="Daum C."/>
            <person name="Ezra D."/>
            <person name="Gonzalez J."/>
            <person name="Henrissat B."/>
            <person name="Kuo A."/>
            <person name="Liang C."/>
            <person name="Lipzen A."/>
            <person name="Lutzoni F."/>
            <person name="Magnuson J."/>
            <person name="Mondo S."/>
            <person name="Nolan M."/>
            <person name="Ohm R."/>
            <person name="Pangilinan J."/>
            <person name="Park H.-J."/>
            <person name="Ramirez L."/>
            <person name="Alfaro M."/>
            <person name="Sun H."/>
            <person name="Tritt A."/>
            <person name="Yoshinaga Y."/>
            <person name="Zwiers L.-H."/>
            <person name="Turgeon B."/>
            <person name="Goodwin S."/>
            <person name="Spatafora J."/>
            <person name="Crous P."/>
            <person name="Grigoriev I."/>
        </authorList>
    </citation>
    <scope>NUCLEOTIDE SEQUENCE</scope>
    <source>
        <strain evidence="2">CBS 122681</strain>
    </source>
</reference>
<keyword evidence="1" id="KW-1133">Transmembrane helix</keyword>
<keyword evidence="3" id="KW-1185">Reference proteome</keyword>
<dbReference type="Proteomes" id="UP000799324">
    <property type="component" value="Unassembled WGS sequence"/>
</dbReference>
<dbReference type="OrthoDB" id="3789878at2759"/>
<evidence type="ECO:0000256" key="1">
    <source>
        <dbReference type="SAM" id="Phobius"/>
    </source>
</evidence>
<gene>
    <name evidence="2" type="ORF">K491DRAFT_694901</name>
</gene>
<name>A0A6A6T302_9PLEO</name>
<keyword evidence="1" id="KW-0812">Transmembrane</keyword>
<sequence>MNNTTIVYEIPAPAINDNLVEWPSAFFALLCMALNSITQPSGRICELPYSLRFLARSSPVFCLVDSLTVLILWIRHMIWHLESPSRAASRIARSRFSDIEGETDDNLTSLERNFAFRCAVFGFGVLPQAIKIFACQGIRFVQAVAAVYLISWAIVELLMLFAGRGTDVEYTLPTTNAGESRKRAERREYYVAASVFLHALAYNFGNLLDPNDPNMDGEHKAVGVWFMRMWMLQFALIMWAEVIRIELEPDHDWQDWTLGVGFIHAFMIIAVTFVLCMSALGLNAGDTIKDWDQNHSRLSTTIAVVVSGVIPLAVSLVPVSSLWITSVAFPIAWFLVSYDSQGTYKPKWTEYLG</sequence>
<feature type="transmembrane region" description="Helical" evidence="1">
    <location>
        <begin position="140"/>
        <end position="162"/>
    </location>
</feature>
<evidence type="ECO:0000313" key="2">
    <source>
        <dbReference type="EMBL" id="KAF2653178.1"/>
    </source>
</evidence>
<keyword evidence="1" id="KW-0472">Membrane</keyword>
<feature type="transmembrane region" description="Helical" evidence="1">
    <location>
        <begin position="221"/>
        <end position="240"/>
    </location>
</feature>
<protein>
    <submittedName>
        <fullName evidence="2">Uncharacterized protein</fullName>
    </submittedName>
</protein>
<accession>A0A6A6T302</accession>
<dbReference type="AlphaFoldDB" id="A0A6A6T302"/>
<feature type="transmembrane region" description="Helical" evidence="1">
    <location>
        <begin position="260"/>
        <end position="284"/>
    </location>
</feature>